<comment type="caution">
    <text evidence="2">The sequence shown here is derived from an EMBL/GenBank/DDBJ whole genome shotgun (WGS) entry which is preliminary data.</text>
</comment>
<organism evidence="2 3">
    <name type="scientific">Jiella endophytica</name>
    <dbReference type="NCBI Taxonomy" id="2558362"/>
    <lineage>
        <taxon>Bacteria</taxon>
        <taxon>Pseudomonadati</taxon>
        <taxon>Pseudomonadota</taxon>
        <taxon>Alphaproteobacteria</taxon>
        <taxon>Hyphomicrobiales</taxon>
        <taxon>Aurantimonadaceae</taxon>
        <taxon>Jiella</taxon>
    </lineage>
</organism>
<keyword evidence="3" id="KW-1185">Reference proteome</keyword>
<dbReference type="Pfam" id="PF08808">
    <property type="entry name" value="RES"/>
    <property type="match status" value="1"/>
</dbReference>
<dbReference type="Proteomes" id="UP000298179">
    <property type="component" value="Unassembled WGS sequence"/>
</dbReference>
<sequence length="197" mass="21357">MSTPLPPFDLTNRDPLVVGLAAGTIVYRFHTADRGPIFFDPSRLGRLNAPDGSYGVLYAAATRAGAFAETFLRNPGHTLLSSDFISRKALVEIRLTRDLRLFQLHGPGLARVGATAEITHGGLPYDAPQAWSAAIRSHPARFDGIAYTARHDDAEICYGLFDRAGNAIEAIGQTVDLRSADWFFDLLDRYGVGIAPG</sequence>
<evidence type="ECO:0000259" key="1">
    <source>
        <dbReference type="SMART" id="SM00953"/>
    </source>
</evidence>
<reference evidence="2 3" key="1">
    <citation type="submission" date="2019-03" db="EMBL/GenBank/DDBJ databases">
        <title>Jiella endophytica sp. nov., a novel endophytic bacterium isolated from root of Ficus microcarpa Linn. f.</title>
        <authorList>
            <person name="Tuo L."/>
        </authorList>
    </citation>
    <scope>NUCLEOTIDE SEQUENCE [LARGE SCALE GENOMIC DNA]</scope>
    <source>
        <strain evidence="2 3">CBS5Q-3</strain>
    </source>
</reference>
<dbReference type="RefSeq" id="WP_134762752.1">
    <property type="nucleotide sequence ID" value="NZ_SOZD01000004.1"/>
</dbReference>
<dbReference type="InterPro" id="IPR014914">
    <property type="entry name" value="RES_dom"/>
</dbReference>
<gene>
    <name evidence="2" type="ORF">E3C22_14460</name>
</gene>
<proteinExistence type="predicted"/>
<dbReference type="SMART" id="SM00953">
    <property type="entry name" value="RES"/>
    <property type="match status" value="1"/>
</dbReference>
<dbReference type="EMBL" id="SOZD01000004">
    <property type="protein sequence ID" value="TFF21868.1"/>
    <property type="molecule type" value="Genomic_DNA"/>
</dbReference>
<dbReference type="AlphaFoldDB" id="A0A4Y8RGU2"/>
<evidence type="ECO:0000313" key="3">
    <source>
        <dbReference type="Proteomes" id="UP000298179"/>
    </source>
</evidence>
<feature type="domain" description="RES" evidence="1">
    <location>
        <begin position="40"/>
        <end position="171"/>
    </location>
</feature>
<evidence type="ECO:0000313" key="2">
    <source>
        <dbReference type="EMBL" id="TFF21868.1"/>
    </source>
</evidence>
<name>A0A4Y8RGU2_9HYPH</name>
<accession>A0A4Y8RGU2</accession>
<protein>
    <submittedName>
        <fullName evidence="2">RES domain-containing protein</fullName>
    </submittedName>
</protein>
<dbReference type="OrthoDB" id="7257056at2"/>